<dbReference type="RefSeq" id="XP_021862188.1">
    <property type="nucleotide sequence ID" value="XM_022006496.2"/>
</dbReference>
<keyword evidence="2" id="KW-1185">Reference proteome</keyword>
<dbReference type="OrthoDB" id="66678at2759"/>
<evidence type="ECO:0000313" key="2">
    <source>
        <dbReference type="Proteomes" id="UP000813463"/>
    </source>
</evidence>
<feature type="signal peptide" evidence="1">
    <location>
        <begin position="1"/>
        <end position="24"/>
    </location>
</feature>
<sequence length="925" mass="104089">MSETYLLSIILVISLSLTWFAAFGSVTKTPPNPKINQYFRFDKKSDSWIPVKLPYNLVTCNNGNCTVVGSINQSPEKGDKTTRLKANKETYRRILPLRKRVSLTKMSDSSIWITGESGSIYERFWNGVQWVIAPHDLPVSVDPAISVFFVNQSILALSEAGFLYQMQLIENSQLVWTKLQPSVHQNLGEERELNMIKSGVVTKDGERIYFCTKNGSLLELVEAEPARWVNHGQPPGADVAAIADVGTIRSNLVFTISSAGDLYEHDKNSKPPWKKHIWRREGSAEEASLLPSRGCSGHGLAGASSISLFLLNKVGELVERRLNQRKWKWILHGNPEDELLTSITPVSEDESNEKYSVFLTTASGSILEYQIAKQTGVAQENQLEEPWVNHMHPPHAKVARGVAGIPYQFGRTLFPLDDGRIAELHLSGLGGEKSGPDHHHQLSIRKRSPSKYVWSILDAPETEGWNAEYCSEERGPTNCVMGVKEYETEDFTNTRSMTRRRRKGIQQNYLIPGISDIKLEKSVEEEQKMEENWVNVNFGMRVIQGGRSFFLVSNTGLTYEYLYNDNVGLWLKHDHLTVMSGAVGSYNGSLFLVNIDGTLLIRERSNNELQWINCTAMKKGKEIIGGPPWDRIHGIGKKITVNDAIYFVSKNGRLLQFTVALRNFKWKDCKNPKNTEIATIVDQEVCRDKIVFVIGRNGRLYQYNGLSGLWHEHHQSQHLVLSILPGTAMRLSAVSLESSLFMISGDGGLIEYHWNSLDGWIWVEHGTPNGVRIAGAPGPSFAGHQLFLVGSDGKVYLRHFDQGEWKWRDCGFPDLESMSVEQEREEKLKNRNEESMCVNTDSLDNAEEAKLRNTNKICDPKLSAHTQVAPTRAIHSAENKVIFELRDGRLAEMQRVEDSGWIWSKIIATPTSLCMANFWGAAAAS</sequence>
<feature type="chain" id="PRO_5040336334" evidence="1">
    <location>
        <begin position="25"/>
        <end position="925"/>
    </location>
</feature>
<dbReference type="AlphaFoldDB" id="A0A9R0J841"/>
<reference evidence="3" key="2">
    <citation type="submission" date="2025-08" db="UniProtKB">
        <authorList>
            <consortium name="RefSeq"/>
        </authorList>
    </citation>
    <scope>IDENTIFICATION</scope>
    <source>
        <tissue evidence="3">Leaf</tissue>
    </source>
</reference>
<dbReference type="PANTHER" id="PTHR36893">
    <property type="entry name" value="OS01G0275950 PROTEIN"/>
    <property type="match status" value="1"/>
</dbReference>
<dbReference type="SUPFAM" id="SSF89372">
    <property type="entry name" value="Fucose-specific lectin"/>
    <property type="match status" value="2"/>
</dbReference>
<reference evidence="2" key="1">
    <citation type="journal article" date="2021" name="Nat. Commun.">
        <title>Genomic analyses provide insights into spinach domestication and the genetic basis of agronomic traits.</title>
        <authorList>
            <person name="Cai X."/>
            <person name="Sun X."/>
            <person name="Xu C."/>
            <person name="Sun H."/>
            <person name="Wang X."/>
            <person name="Ge C."/>
            <person name="Zhang Z."/>
            <person name="Wang Q."/>
            <person name="Fei Z."/>
            <person name="Jiao C."/>
            <person name="Wang Q."/>
        </authorList>
    </citation>
    <scope>NUCLEOTIDE SEQUENCE [LARGE SCALE GENOMIC DNA]</scope>
    <source>
        <strain evidence="2">cv. Varoflay</strain>
    </source>
</reference>
<dbReference type="Gene3D" id="2.120.10.70">
    <property type="entry name" value="Fucose-specific lectin"/>
    <property type="match status" value="1"/>
</dbReference>
<proteinExistence type="predicted"/>
<protein>
    <submittedName>
        <fullName evidence="3">Uncharacterized protein isoform X1</fullName>
    </submittedName>
</protein>
<accession>A0A9R0J841</accession>
<keyword evidence="1" id="KW-0732">Signal</keyword>
<organism evidence="2 3">
    <name type="scientific">Spinacia oleracea</name>
    <name type="common">Spinach</name>
    <dbReference type="NCBI Taxonomy" id="3562"/>
    <lineage>
        <taxon>Eukaryota</taxon>
        <taxon>Viridiplantae</taxon>
        <taxon>Streptophyta</taxon>
        <taxon>Embryophyta</taxon>
        <taxon>Tracheophyta</taxon>
        <taxon>Spermatophyta</taxon>
        <taxon>Magnoliopsida</taxon>
        <taxon>eudicotyledons</taxon>
        <taxon>Gunneridae</taxon>
        <taxon>Pentapetalae</taxon>
        <taxon>Caryophyllales</taxon>
        <taxon>Chenopodiaceae</taxon>
        <taxon>Chenopodioideae</taxon>
        <taxon>Anserineae</taxon>
        <taxon>Spinacia</taxon>
    </lineage>
</organism>
<dbReference type="KEGG" id="soe:110801166"/>
<name>A0A9R0J841_SPIOL</name>
<evidence type="ECO:0000313" key="3">
    <source>
        <dbReference type="RefSeq" id="XP_021862188.1"/>
    </source>
</evidence>
<dbReference type="GeneID" id="110801166"/>
<gene>
    <name evidence="3" type="primary">LOC110801166</name>
</gene>
<dbReference type="PANTHER" id="PTHR36893:SF1">
    <property type="entry name" value="BULB-TYPE LECTIN DOMAIN-CONTAINING PROTEIN"/>
    <property type="match status" value="1"/>
</dbReference>
<dbReference type="Proteomes" id="UP000813463">
    <property type="component" value="Chromosome 4"/>
</dbReference>
<evidence type="ECO:0000256" key="1">
    <source>
        <dbReference type="SAM" id="SignalP"/>
    </source>
</evidence>